<gene>
    <name evidence="1" type="ORF">HB770_33800</name>
</gene>
<organism evidence="1 2">
    <name type="scientific">Rhizobium leguminosarum bv. viciae</name>
    <dbReference type="NCBI Taxonomy" id="387"/>
    <lineage>
        <taxon>Bacteria</taxon>
        <taxon>Pseudomonadati</taxon>
        <taxon>Pseudomonadota</taxon>
        <taxon>Alphaproteobacteria</taxon>
        <taxon>Hyphomicrobiales</taxon>
        <taxon>Rhizobiaceae</taxon>
        <taxon>Rhizobium/Agrobacterium group</taxon>
        <taxon>Rhizobium</taxon>
    </lineage>
</organism>
<dbReference type="Proteomes" id="UP000515518">
    <property type="component" value="Plasmid p_1"/>
</dbReference>
<dbReference type="AlphaFoldDB" id="A0A7G6RNX0"/>
<protein>
    <submittedName>
        <fullName evidence="1">Uncharacterized protein</fullName>
    </submittedName>
</protein>
<proteinExistence type="predicted"/>
<name>A0A7G6RNX0_RHILV</name>
<evidence type="ECO:0000313" key="1">
    <source>
        <dbReference type="EMBL" id="QND43952.1"/>
    </source>
</evidence>
<dbReference type="EMBL" id="CP050552">
    <property type="protein sequence ID" value="QND43952.1"/>
    <property type="molecule type" value="Genomic_DNA"/>
</dbReference>
<geneLocation type="plasmid" evidence="1 2">
    <name>p_1</name>
</geneLocation>
<sequence length="117" mass="12846">MTEFEDIRIVELNDGASGSVEGPLTTMVLQLSADTPAAWSDSFNETWKGRASVMRRAATASGNMIMSACMPYELQSQITELNKVVAETNASYRDVVEQAAARQDAELKHLKATLKYD</sequence>
<keyword evidence="1" id="KW-0614">Plasmid</keyword>
<reference evidence="2" key="1">
    <citation type="journal article" date="2020" name="Mol. Plant Microbe">
        <title>Rhizobial microsymbionts of the narrowly endemic Oxytropis species growing in Kamchatka are characterized by significant genetic diversity and possess a set of genes that are associated with T3SS and T6SS secretion systems and can affect the development of symbiosis.</title>
        <authorList>
            <person name="Safronova V."/>
            <person name="Guro P."/>
            <person name="Sazanova A."/>
            <person name="Kuznetsova I."/>
            <person name="Belimov A."/>
            <person name="Yakubov V."/>
            <person name="Chirak E."/>
            <person name="Afonin A."/>
            <person name="Gogolev Y."/>
            <person name="Andronov E."/>
            <person name="Tikhonovich I."/>
        </authorList>
    </citation>
    <scope>NUCLEOTIDE SEQUENCE [LARGE SCALE GENOMIC DNA]</scope>
    <source>
        <strain evidence="2">RCAM0610</strain>
        <plasmid evidence="2">p_1</plasmid>
    </source>
</reference>
<evidence type="ECO:0000313" key="2">
    <source>
        <dbReference type="Proteomes" id="UP000515518"/>
    </source>
</evidence>
<accession>A0A7G6RNX0</accession>